<evidence type="ECO:0000256" key="2">
    <source>
        <dbReference type="ARBA" id="ARBA00005058"/>
    </source>
</evidence>
<dbReference type="PANTHER" id="PTHR11904">
    <property type="entry name" value="METHYLTHIOADENOSINE/PURINE NUCLEOSIDE PHOSPHORYLASE"/>
    <property type="match status" value="1"/>
</dbReference>
<keyword evidence="13" id="KW-1185">Reference proteome</keyword>
<protein>
    <recommendedName>
        <fullName evidence="6 10">Purine nucleoside phosphorylase</fullName>
        <ecNumber evidence="5 10">2.4.2.1</ecNumber>
    </recommendedName>
    <alternativeName>
        <fullName evidence="10">Inosine-guanosine phosphorylase</fullName>
    </alternativeName>
</protein>
<comment type="similarity">
    <text evidence="3 10">Belongs to the PNP/MTAP phosphorylase family.</text>
</comment>
<dbReference type="PIRSF" id="PIRSF000477">
    <property type="entry name" value="PurNPase"/>
    <property type="match status" value="1"/>
</dbReference>
<evidence type="ECO:0000256" key="9">
    <source>
        <dbReference type="ARBA" id="ARBA00048556"/>
    </source>
</evidence>
<comment type="subunit">
    <text evidence="4">Homotrimer.</text>
</comment>
<dbReference type="SUPFAM" id="SSF53167">
    <property type="entry name" value="Purine and uridine phosphorylases"/>
    <property type="match status" value="1"/>
</dbReference>
<dbReference type="OrthoDB" id="1523230at2"/>
<comment type="function">
    <text evidence="1">The purine nucleoside phosphorylases catalyze the phosphorolytic breakdown of the N-glycosidic bond in the beta-(deoxy)ribonucleoside molecules, with the formation of the corresponding free purine bases and pentose-1-phosphate. Cleaves guanosine, inosine, 2'-deoxyguanosine and 2'-deoxyinosine.</text>
</comment>
<dbReference type="PANTHER" id="PTHR11904:SF9">
    <property type="entry name" value="PURINE NUCLEOSIDE PHOSPHORYLASE-RELATED"/>
    <property type="match status" value="1"/>
</dbReference>
<dbReference type="InterPro" id="IPR018099">
    <property type="entry name" value="Purine_phosphorylase-2_CS"/>
</dbReference>
<dbReference type="InterPro" id="IPR011268">
    <property type="entry name" value="Purine_phosphorylase"/>
</dbReference>
<dbReference type="InterPro" id="IPR000845">
    <property type="entry name" value="Nucleoside_phosphorylase_d"/>
</dbReference>
<dbReference type="CDD" id="cd09009">
    <property type="entry name" value="PNP-EcPNPII_like"/>
    <property type="match status" value="1"/>
</dbReference>
<dbReference type="PROSITE" id="PS01240">
    <property type="entry name" value="PNP_MTAP_2"/>
    <property type="match status" value="1"/>
</dbReference>
<dbReference type="GO" id="GO:0004731">
    <property type="term" value="F:purine-nucleoside phosphorylase activity"/>
    <property type="evidence" value="ECO:0007669"/>
    <property type="project" value="UniProtKB-UniRule"/>
</dbReference>
<feature type="domain" description="Nucleoside phosphorylase" evidence="11">
    <location>
        <begin position="30"/>
        <end position="266"/>
    </location>
</feature>
<dbReference type="STRING" id="1798.AWC30_08695"/>
<dbReference type="GO" id="GO:0005737">
    <property type="term" value="C:cytoplasm"/>
    <property type="evidence" value="ECO:0007669"/>
    <property type="project" value="TreeGrafter"/>
</dbReference>
<name>A0A1X2EKM3_9MYCO</name>
<dbReference type="AlphaFoldDB" id="A0A1X2EKM3"/>
<dbReference type="EMBL" id="LQPZ01000018">
    <property type="protein sequence ID" value="ORX05502.1"/>
    <property type="molecule type" value="Genomic_DNA"/>
</dbReference>
<dbReference type="GO" id="GO:0009116">
    <property type="term" value="P:nucleoside metabolic process"/>
    <property type="evidence" value="ECO:0007669"/>
    <property type="project" value="UniProtKB-UniRule"/>
</dbReference>
<comment type="catalytic activity">
    <reaction evidence="9">
        <text>a purine 2'-deoxy-D-ribonucleoside + phosphate = a purine nucleobase + 2-deoxy-alpha-D-ribose 1-phosphate</text>
        <dbReference type="Rhea" id="RHEA:36431"/>
        <dbReference type="ChEBI" id="CHEBI:26386"/>
        <dbReference type="ChEBI" id="CHEBI:43474"/>
        <dbReference type="ChEBI" id="CHEBI:57259"/>
        <dbReference type="ChEBI" id="CHEBI:142361"/>
        <dbReference type="EC" id="2.4.2.1"/>
    </reaction>
</comment>
<evidence type="ECO:0000256" key="5">
    <source>
        <dbReference type="ARBA" id="ARBA00011886"/>
    </source>
</evidence>
<comment type="pathway">
    <text evidence="2 10">Purine metabolism; purine nucleoside salvage.</text>
</comment>
<evidence type="ECO:0000256" key="4">
    <source>
        <dbReference type="ARBA" id="ARBA00011233"/>
    </source>
</evidence>
<evidence type="ECO:0000313" key="12">
    <source>
        <dbReference type="EMBL" id="ORX05502.1"/>
    </source>
</evidence>
<evidence type="ECO:0000259" key="11">
    <source>
        <dbReference type="Pfam" id="PF01048"/>
    </source>
</evidence>
<dbReference type="EC" id="2.4.2.1" evidence="5 10"/>
<dbReference type="InterPro" id="IPR035994">
    <property type="entry name" value="Nucleoside_phosphorylase_sf"/>
</dbReference>
<organism evidence="12 13">
    <name type="scientific">Mycolicibacillus trivialis</name>
    <dbReference type="NCBI Taxonomy" id="1798"/>
    <lineage>
        <taxon>Bacteria</taxon>
        <taxon>Bacillati</taxon>
        <taxon>Actinomycetota</taxon>
        <taxon>Actinomycetes</taxon>
        <taxon>Mycobacteriales</taxon>
        <taxon>Mycobacteriaceae</taxon>
        <taxon>Mycolicibacillus</taxon>
    </lineage>
</organism>
<proteinExistence type="inferred from homology"/>
<evidence type="ECO:0000256" key="8">
    <source>
        <dbReference type="ARBA" id="ARBA00022679"/>
    </source>
</evidence>
<evidence type="ECO:0000256" key="1">
    <source>
        <dbReference type="ARBA" id="ARBA00002678"/>
    </source>
</evidence>
<dbReference type="Proteomes" id="UP000193090">
    <property type="component" value="Unassembled WGS sequence"/>
</dbReference>
<evidence type="ECO:0000256" key="7">
    <source>
        <dbReference type="ARBA" id="ARBA00022676"/>
    </source>
</evidence>
<evidence type="ECO:0000256" key="10">
    <source>
        <dbReference type="PIRNR" id="PIRNR000477"/>
    </source>
</evidence>
<sequence>MSDAAPDPGTLARRAADEIAERTAVGAHDVAVVLGSGWAPAVAALGTSTAVIAMDELTGFRMPTVAGQGRQVMSMRIGAHPVLVLVGRVHAYEGHDLTHVVHPVRTAVAAGAHTVVLTNAAGGLRDGMTVGQPVLIRDHLNLTARSPLVGPQFVDLVDAYSPRLRELAREVDPSLQDGVYAGVPGPHYETPAEIAMLRVLGADLVGMSTVHETIAARAAGAQVLAVSLVTNLAAGITGAPLSHDEVVEAGRVSAARMGKLLADVIARL</sequence>
<evidence type="ECO:0000256" key="3">
    <source>
        <dbReference type="ARBA" id="ARBA00006751"/>
    </source>
</evidence>
<reference evidence="12 13" key="1">
    <citation type="submission" date="2016-01" db="EMBL/GenBank/DDBJ databases">
        <title>The new phylogeny of the genus Mycobacterium.</title>
        <authorList>
            <person name="Tarcisio F."/>
            <person name="Conor M."/>
            <person name="Antonella G."/>
            <person name="Elisabetta G."/>
            <person name="Giulia F.S."/>
            <person name="Sara T."/>
            <person name="Anna F."/>
            <person name="Clotilde B."/>
            <person name="Roberto B."/>
            <person name="Veronica D.S."/>
            <person name="Fabio R."/>
            <person name="Monica P."/>
            <person name="Olivier J."/>
            <person name="Enrico T."/>
            <person name="Nicola S."/>
        </authorList>
    </citation>
    <scope>NUCLEOTIDE SEQUENCE [LARGE SCALE GENOMIC DNA]</scope>
    <source>
        <strain evidence="12 13">DSM 44153</strain>
    </source>
</reference>
<keyword evidence="8 10" id="KW-0808">Transferase</keyword>
<evidence type="ECO:0000313" key="13">
    <source>
        <dbReference type="Proteomes" id="UP000193090"/>
    </source>
</evidence>
<dbReference type="Gene3D" id="3.40.50.1580">
    <property type="entry name" value="Nucleoside phosphorylase domain"/>
    <property type="match status" value="1"/>
</dbReference>
<dbReference type="InterPro" id="IPR011269">
    <property type="entry name" value="PUNP"/>
</dbReference>
<keyword evidence="7 10" id="KW-0328">Glycosyltransferase</keyword>
<comment type="caution">
    <text evidence="12">The sequence shown here is derived from an EMBL/GenBank/DDBJ whole genome shotgun (WGS) entry which is preliminary data.</text>
</comment>
<dbReference type="NCBIfam" id="NF006054">
    <property type="entry name" value="PRK08202.1"/>
    <property type="match status" value="1"/>
</dbReference>
<dbReference type="RefSeq" id="WP_085109751.1">
    <property type="nucleotide sequence ID" value="NZ_JACKSN010000064.1"/>
</dbReference>
<dbReference type="UniPathway" id="UPA00606"/>
<gene>
    <name evidence="12" type="ORF">AWC30_08695</name>
</gene>
<dbReference type="NCBIfam" id="TIGR01698">
    <property type="entry name" value="PUNP"/>
    <property type="match status" value="1"/>
</dbReference>
<accession>A0A1X2EKM3</accession>
<evidence type="ECO:0000256" key="6">
    <source>
        <dbReference type="ARBA" id="ARBA00013834"/>
    </source>
</evidence>
<dbReference type="NCBIfam" id="TIGR01697">
    <property type="entry name" value="PNPH-PUNA-XAPA"/>
    <property type="match status" value="1"/>
</dbReference>
<dbReference type="Pfam" id="PF01048">
    <property type="entry name" value="PNP_UDP_1"/>
    <property type="match status" value="1"/>
</dbReference>